<evidence type="ECO:0000256" key="2">
    <source>
        <dbReference type="SAM" id="SignalP"/>
    </source>
</evidence>
<dbReference type="InterPro" id="IPR023346">
    <property type="entry name" value="Lysozyme-like_dom_sf"/>
</dbReference>
<gene>
    <name evidence="4" type="ORF">CJP74_03055</name>
</gene>
<dbReference type="AlphaFoldDB" id="A0A3A1Y5S9"/>
<feature type="signal peptide" evidence="2">
    <location>
        <begin position="1"/>
        <end position="23"/>
    </location>
</feature>
<name>A0A3A1Y5S9_9GAMM</name>
<organism evidence="4 5">
    <name type="scientific">Psittacicella melopsittaci</name>
    <dbReference type="NCBI Taxonomy" id="2028576"/>
    <lineage>
        <taxon>Bacteria</taxon>
        <taxon>Pseudomonadati</taxon>
        <taxon>Pseudomonadota</taxon>
        <taxon>Gammaproteobacteria</taxon>
        <taxon>Pasteurellales</taxon>
        <taxon>Psittacicellaceae</taxon>
        <taxon>Psittacicella</taxon>
    </lineage>
</organism>
<keyword evidence="2" id="KW-0732">Signal</keyword>
<evidence type="ECO:0000256" key="1">
    <source>
        <dbReference type="ARBA" id="ARBA00007734"/>
    </source>
</evidence>
<accession>A0A3A1Y5S9</accession>
<dbReference type="OrthoDB" id="9815002at2"/>
<dbReference type="InterPro" id="IPR008258">
    <property type="entry name" value="Transglycosylase_SLT_dom_1"/>
</dbReference>
<feature type="domain" description="Transglycosylase SLT" evidence="3">
    <location>
        <begin position="278"/>
        <end position="375"/>
    </location>
</feature>
<proteinExistence type="inferred from homology"/>
<evidence type="ECO:0000259" key="3">
    <source>
        <dbReference type="Pfam" id="PF01464"/>
    </source>
</evidence>
<reference evidence="4 5" key="1">
    <citation type="submission" date="2017-08" db="EMBL/GenBank/DDBJ databases">
        <title>Reclassification of Bisgaard taxon 37 and 44.</title>
        <authorList>
            <person name="Christensen H."/>
        </authorList>
    </citation>
    <scope>NUCLEOTIDE SEQUENCE [LARGE SCALE GENOMIC DNA]</scope>
    <source>
        <strain evidence="4 5">B96_4</strain>
    </source>
</reference>
<comment type="similarity">
    <text evidence="1">Belongs to the transglycosylase Slt family.</text>
</comment>
<dbReference type="PANTHER" id="PTHR37423:SF2">
    <property type="entry name" value="MEMBRANE-BOUND LYTIC MUREIN TRANSGLYCOSYLASE C"/>
    <property type="match status" value="1"/>
</dbReference>
<evidence type="ECO:0000313" key="4">
    <source>
        <dbReference type="EMBL" id="RIY32975.1"/>
    </source>
</evidence>
<dbReference type="PANTHER" id="PTHR37423">
    <property type="entry name" value="SOLUBLE LYTIC MUREIN TRANSGLYCOSYLASE-RELATED"/>
    <property type="match status" value="1"/>
</dbReference>
<dbReference type="Pfam" id="PF01464">
    <property type="entry name" value="SLT"/>
    <property type="match status" value="1"/>
</dbReference>
<dbReference type="SUPFAM" id="SSF53955">
    <property type="entry name" value="Lysozyme-like"/>
    <property type="match status" value="1"/>
</dbReference>
<dbReference type="Proteomes" id="UP000266258">
    <property type="component" value="Unassembled WGS sequence"/>
</dbReference>
<keyword evidence="5" id="KW-1185">Reference proteome</keyword>
<dbReference type="Gene3D" id="3.40.190.10">
    <property type="entry name" value="Periplasmic binding protein-like II"/>
    <property type="match status" value="2"/>
</dbReference>
<evidence type="ECO:0000313" key="5">
    <source>
        <dbReference type="Proteomes" id="UP000266258"/>
    </source>
</evidence>
<comment type="caution">
    <text evidence="4">The sequence shown here is derived from an EMBL/GenBank/DDBJ whole genome shotgun (WGS) entry which is preliminary data.</text>
</comment>
<sequence length="436" mass="49863">MIKKLQYIFLTLLIFCNIFPAMATGNTVKVGMVLSPNYFIKDKEATIGLDHEILQAFAKANNLSITYKVYPSLSSLAKAFTNNEIDIAGGNLNSQFKFLDASYQTAPYLTEDLTIVAYKPHVTSTVNYPTNASVYQAAGADYTSLVKLKIVATGNNIFGLYKIVANGESIQNQRVRFIISPEYKAKALQQLYPTTVLFKVKDQAGKVLKVNDVFYVRESELRTQLSNFLTSFTKTSEFQNIKYNNLNALSIYQREESRIFVNNMQTKFTRYNSLFQQYSTEMDWRLVMAVGYQESRWTPNAVSPWGPSGFMMLTNATAKTLGVTDKLDATQSITEGTKLLMKFRSNLTKELTGYDRDMFAISNYNQGIAKIIDARTWLRQNNKSQNSWVVLAQNYPAMSNVKHKYGRINGNLAAEYIINIRKWYYMIVNYVHFYRY</sequence>
<feature type="chain" id="PRO_5017238929" description="Transglycosylase SLT domain-containing protein" evidence="2">
    <location>
        <begin position="24"/>
        <end position="436"/>
    </location>
</feature>
<dbReference type="Gene3D" id="1.10.530.10">
    <property type="match status" value="1"/>
</dbReference>
<dbReference type="SUPFAM" id="SSF53850">
    <property type="entry name" value="Periplasmic binding protein-like II"/>
    <property type="match status" value="1"/>
</dbReference>
<dbReference type="EMBL" id="NRJH01000023">
    <property type="protein sequence ID" value="RIY32975.1"/>
    <property type="molecule type" value="Genomic_DNA"/>
</dbReference>
<protein>
    <recommendedName>
        <fullName evidence="3">Transglycosylase SLT domain-containing protein</fullName>
    </recommendedName>
</protein>